<keyword evidence="4" id="KW-1185">Reference proteome</keyword>
<dbReference type="PANTHER" id="PTHR33295:SF8">
    <property type="entry name" value="AAA+ ATPASE DOMAIN-CONTAINING PROTEIN"/>
    <property type="match status" value="1"/>
</dbReference>
<protein>
    <submittedName>
        <fullName evidence="3">AAA+ superfamily ATPase</fullName>
    </submittedName>
</protein>
<comment type="caution">
    <text evidence="3">The sequence shown here is derived from an EMBL/GenBank/DDBJ whole genome shotgun (WGS) entry which is preliminary data.</text>
</comment>
<feature type="domain" description="AAA" evidence="1">
    <location>
        <begin position="35"/>
        <end position="162"/>
    </location>
</feature>
<dbReference type="InterPro" id="IPR025420">
    <property type="entry name" value="DUF4143"/>
</dbReference>
<feature type="domain" description="DUF4143" evidence="2">
    <location>
        <begin position="220"/>
        <end position="360"/>
    </location>
</feature>
<dbReference type="InterPro" id="IPR041682">
    <property type="entry name" value="AAA_14"/>
</dbReference>
<evidence type="ECO:0000259" key="1">
    <source>
        <dbReference type="Pfam" id="PF13173"/>
    </source>
</evidence>
<dbReference type="EMBL" id="JAGGLU010000008">
    <property type="protein sequence ID" value="MBP2058296.1"/>
    <property type="molecule type" value="Genomic_DNA"/>
</dbReference>
<name>A0ABS4MF32_9LACO</name>
<gene>
    <name evidence="3" type="ORF">J2Z60_001475</name>
</gene>
<sequence length="423" mass="49196">MESALLKSIIFSQHEIIRNEEIVPRDYQFAPNDNYVLVGMRRAGKTMILHEIVQKLIKNGVDWSQIIYINFEDERLQQMTINEFNDIVVVANELSDEKSYFFFDEIQNIDGWESFARRMADDHQRVYITGSNSKMMSSEIIGKLGGRYMMKLITPYNLKEFLTAKNIQHDEAALYTNSLLAKIKAATDDYLHNGGLPERLTQLDVRDYLTNIYQNIYLGDIIRRNSVRNKKSLSLLITKIAQTVMHEISYNGLVKAVKSTGNTISVPSAMDYVDFAREAFLLFDIKNFAAKFSERESLPKFYFQDNGILNLFLFQKDSILLENIVAIALYNRFSEDLYYLHSKKTGIDIDFYLPNKHTAIQVSWMVDEFSSERELGNLIKLAKNDSNIQKLYIITMEQEQTITQNDVRIELVSLYKFLLKMAW</sequence>
<dbReference type="Gene3D" id="3.40.50.300">
    <property type="entry name" value="P-loop containing nucleotide triphosphate hydrolases"/>
    <property type="match status" value="1"/>
</dbReference>
<evidence type="ECO:0000259" key="2">
    <source>
        <dbReference type="Pfam" id="PF13635"/>
    </source>
</evidence>
<dbReference type="Pfam" id="PF13635">
    <property type="entry name" value="DUF4143"/>
    <property type="match status" value="1"/>
</dbReference>
<organism evidence="3 4">
    <name type="scientific">Lactobacillus colini</name>
    <dbReference type="NCBI Taxonomy" id="1819254"/>
    <lineage>
        <taxon>Bacteria</taxon>
        <taxon>Bacillati</taxon>
        <taxon>Bacillota</taxon>
        <taxon>Bacilli</taxon>
        <taxon>Lactobacillales</taxon>
        <taxon>Lactobacillaceae</taxon>
        <taxon>Lactobacillus</taxon>
    </lineage>
</organism>
<dbReference type="Proteomes" id="UP001519292">
    <property type="component" value="Unassembled WGS sequence"/>
</dbReference>
<dbReference type="RefSeq" id="WP_209687041.1">
    <property type="nucleotide sequence ID" value="NZ_JAGGLU010000008.1"/>
</dbReference>
<dbReference type="InterPro" id="IPR027417">
    <property type="entry name" value="P-loop_NTPase"/>
</dbReference>
<reference evidence="3 4" key="1">
    <citation type="submission" date="2021-03" db="EMBL/GenBank/DDBJ databases">
        <title>Genomic Encyclopedia of Type Strains, Phase IV (KMG-IV): sequencing the most valuable type-strain genomes for metagenomic binning, comparative biology and taxonomic classification.</title>
        <authorList>
            <person name="Goeker M."/>
        </authorList>
    </citation>
    <scope>NUCLEOTIDE SEQUENCE [LARGE SCALE GENOMIC DNA]</scope>
    <source>
        <strain evidence="3 4">DSM 101872</strain>
    </source>
</reference>
<dbReference type="SUPFAM" id="SSF52540">
    <property type="entry name" value="P-loop containing nucleoside triphosphate hydrolases"/>
    <property type="match status" value="1"/>
</dbReference>
<accession>A0ABS4MF32</accession>
<dbReference type="Pfam" id="PF13173">
    <property type="entry name" value="AAA_14"/>
    <property type="match status" value="1"/>
</dbReference>
<proteinExistence type="predicted"/>
<dbReference type="PANTHER" id="PTHR33295">
    <property type="entry name" value="ATPASE"/>
    <property type="match status" value="1"/>
</dbReference>
<evidence type="ECO:0000313" key="3">
    <source>
        <dbReference type="EMBL" id="MBP2058296.1"/>
    </source>
</evidence>
<evidence type="ECO:0000313" key="4">
    <source>
        <dbReference type="Proteomes" id="UP001519292"/>
    </source>
</evidence>